<evidence type="ECO:0000313" key="1">
    <source>
        <dbReference type="EMBL" id="NJB68247.1"/>
    </source>
</evidence>
<dbReference type="SUPFAM" id="SSF51658">
    <property type="entry name" value="Xylose isomerase-like"/>
    <property type="match status" value="1"/>
</dbReference>
<dbReference type="RefSeq" id="WP_167941327.1">
    <property type="nucleotide sequence ID" value="NZ_JAATJA010000002.1"/>
</dbReference>
<comment type="caution">
    <text evidence="1">The sequence shown here is derived from an EMBL/GenBank/DDBJ whole genome shotgun (WGS) entry which is preliminary data.</text>
</comment>
<dbReference type="Gene3D" id="3.20.20.150">
    <property type="entry name" value="Divalent-metal-dependent TIM barrel enzymes"/>
    <property type="match status" value="1"/>
</dbReference>
<proteinExistence type="predicted"/>
<keyword evidence="2" id="KW-1185">Reference proteome</keyword>
<dbReference type="AlphaFoldDB" id="A0A846QM32"/>
<evidence type="ECO:0000313" key="2">
    <source>
        <dbReference type="Proteomes" id="UP000580856"/>
    </source>
</evidence>
<protein>
    <submittedName>
        <fullName evidence="1">Sugar phosphate isomerase/epimerase</fullName>
    </submittedName>
</protein>
<dbReference type="NCBIfam" id="NF041277">
    <property type="entry name" value="coba_remo_CbiR"/>
    <property type="match status" value="1"/>
</dbReference>
<dbReference type="Proteomes" id="UP000580856">
    <property type="component" value="Unassembled WGS sequence"/>
</dbReference>
<accession>A0A846QM32</accession>
<sequence>MSYRQIVAEIQGAPRVLAAPSFVIPSGVAENCRHLAGLFPEVALLFFESDACLRYTDEDLPPWLAQLGLRYHVHLPLDLPWEDGADAAWRVVERLVSRAAFLSPQAFVLHPPARTDVLAAFADRWEGAGYDPAALLLENTRECDLARHLRLAEDRGLALCLDLGHMLAYEQEFLAEDADFARVRMLHLNAPGPGGRHLSLAALDERGQALVQRMLDRLRPDAVLTIEVFEERGLMESARVLLDMLGAVSVR</sequence>
<reference evidence="1 2" key="1">
    <citation type="submission" date="2020-03" db="EMBL/GenBank/DDBJ databases">
        <title>Genomic Encyclopedia of Type Strains, Phase IV (KMG-IV): sequencing the most valuable type-strain genomes for metagenomic binning, comparative biology and taxonomic classification.</title>
        <authorList>
            <person name="Goeker M."/>
        </authorList>
    </citation>
    <scope>NUCLEOTIDE SEQUENCE [LARGE SCALE GENOMIC DNA]</scope>
    <source>
        <strain evidence="1 2">DSM 24233</strain>
    </source>
</reference>
<dbReference type="EMBL" id="JAATJA010000002">
    <property type="protein sequence ID" value="NJB68247.1"/>
    <property type="molecule type" value="Genomic_DNA"/>
</dbReference>
<gene>
    <name evidence="1" type="ORF">GGQ74_001920</name>
</gene>
<name>A0A846QM32_9BACT</name>
<dbReference type="InterPro" id="IPR036237">
    <property type="entry name" value="Xyl_isomerase-like_sf"/>
</dbReference>
<dbReference type="GO" id="GO:0016853">
    <property type="term" value="F:isomerase activity"/>
    <property type="evidence" value="ECO:0007669"/>
    <property type="project" value="UniProtKB-KW"/>
</dbReference>
<organism evidence="1 2">
    <name type="scientific">Desulfobaculum xiamenense</name>
    <dbReference type="NCBI Taxonomy" id="995050"/>
    <lineage>
        <taxon>Bacteria</taxon>
        <taxon>Pseudomonadati</taxon>
        <taxon>Thermodesulfobacteriota</taxon>
        <taxon>Desulfovibrionia</taxon>
        <taxon>Desulfovibrionales</taxon>
        <taxon>Desulfovibrionaceae</taxon>
        <taxon>Desulfobaculum</taxon>
    </lineage>
</organism>
<keyword evidence="1" id="KW-0413">Isomerase</keyword>